<keyword evidence="3" id="KW-1185">Reference proteome</keyword>
<proteinExistence type="predicted"/>
<protein>
    <recommendedName>
        <fullName evidence="1">Glycosyl transferase family 25 domain-containing protein</fullName>
    </recommendedName>
</protein>
<reference evidence="2 3" key="1">
    <citation type="journal article" date="2015" name="Genome Announc.">
        <title>Genome Assemblies of Three Soil-Associated Devosia species: D. insulae, D. limi, and D. soli.</title>
        <authorList>
            <person name="Hassan Y.I."/>
            <person name="Lepp D."/>
            <person name="Zhou T."/>
        </authorList>
    </citation>
    <scope>NUCLEOTIDE SEQUENCE [LARGE SCALE GENOMIC DNA]</scope>
    <source>
        <strain evidence="2 3">DS-56</strain>
    </source>
</reference>
<dbReference type="Proteomes" id="UP000095463">
    <property type="component" value="Unassembled WGS sequence"/>
</dbReference>
<comment type="caution">
    <text evidence="2">The sequence shown here is derived from an EMBL/GenBank/DDBJ whole genome shotgun (WGS) entry which is preliminary data.</text>
</comment>
<gene>
    <name evidence="2" type="ORF">VW23_027745</name>
</gene>
<dbReference type="AlphaFoldDB" id="A0A1E5XK17"/>
<accession>A0A1E5XK17</accession>
<dbReference type="InterPro" id="IPR002654">
    <property type="entry name" value="Glyco_trans_25"/>
</dbReference>
<dbReference type="CDD" id="cd06532">
    <property type="entry name" value="Glyco_transf_25"/>
    <property type="match status" value="1"/>
</dbReference>
<evidence type="ECO:0000313" key="3">
    <source>
        <dbReference type="Proteomes" id="UP000095463"/>
    </source>
</evidence>
<dbReference type="OrthoDB" id="259382at2"/>
<dbReference type="EMBL" id="LAJE02000344">
    <property type="protein sequence ID" value="OEO28931.1"/>
    <property type="molecule type" value="Genomic_DNA"/>
</dbReference>
<evidence type="ECO:0000313" key="2">
    <source>
        <dbReference type="EMBL" id="OEO28931.1"/>
    </source>
</evidence>
<name>A0A1E5XK17_9HYPH</name>
<dbReference type="Pfam" id="PF01755">
    <property type="entry name" value="Glyco_transf_25"/>
    <property type="match status" value="1"/>
</dbReference>
<dbReference type="RefSeq" id="WP_069911765.1">
    <property type="nucleotide sequence ID" value="NZ_LAJE02000344.1"/>
</dbReference>
<sequence length="266" mass="29448">MPLPIFYINLSSRLDRREHVERQLSALGLTGIRIDAVTPSDFQVPPASSLSPGELGCSRSHQKIWQLMVEQHIAAALILEDDVLLSQELPAVLDDPNLLEGVDAIQMETRQTSAMVGRLVPSTAAGVGRGRLMSSSMGSAAYVMTIALARRLVTHPEVDTLPLDTLLFGRPGSLFYEARIFQSVPALAIQLDQTIEGREGAGRSDLDARRGMFSSRDTRSTEPRWRRASRHWAHHLRLVATFASTGELWGARQYRLPVASDLKRLM</sequence>
<feature type="domain" description="Glycosyl transferase family 25" evidence="1">
    <location>
        <begin position="4"/>
        <end position="166"/>
    </location>
</feature>
<organism evidence="2 3">
    <name type="scientific">Devosia insulae DS-56</name>
    <dbReference type="NCBI Taxonomy" id="1116389"/>
    <lineage>
        <taxon>Bacteria</taxon>
        <taxon>Pseudomonadati</taxon>
        <taxon>Pseudomonadota</taxon>
        <taxon>Alphaproteobacteria</taxon>
        <taxon>Hyphomicrobiales</taxon>
        <taxon>Devosiaceae</taxon>
        <taxon>Devosia</taxon>
    </lineage>
</organism>
<evidence type="ECO:0000259" key="1">
    <source>
        <dbReference type="Pfam" id="PF01755"/>
    </source>
</evidence>